<dbReference type="PANTHER" id="PTHR44042:SF15">
    <property type="entry name" value="DUPLICATED HOMEODOMAIN-LIKE SUPERFAMILY PROTEIN"/>
    <property type="match status" value="1"/>
</dbReference>
<dbReference type="SMART" id="SM00717">
    <property type="entry name" value="SANT"/>
    <property type="match status" value="2"/>
</dbReference>
<feature type="domain" description="SANT" evidence="8">
    <location>
        <begin position="85"/>
        <end position="138"/>
    </location>
</feature>
<dbReference type="InterPro" id="IPR006447">
    <property type="entry name" value="Myb_dom_plants"/>
</dbReference>
<feature type="region of interest" description="Disordered" evidence="6">
    <location>
        <begin position="145"/>
        <end position="203"/>
    </location>
</feature>
<evidence type="ECO:0000256" key="5">
    <source>
        <dbReference type="ARBA" id="ARBA00023242"/>
    </source>
</evidence>
<dbReference type="eggNOG" id="KOG0724">
    <property type="taxonomic scope" value="Eukaryota"/>
</dbReference>
<organism evidence="10 11">
    <name type="scientific">Eutrema salsugineum</name>
    <name type="common">Saltwater cress</name>
    <name type="synonym">Sisymbrium salsugineum</name>
    <dbReference type="NCBI Taxonomy" id="72664"/>
    <lineage>
        <taxon>Eukaryota</taxon>
        <taxon>Viridiplantae</taxon>
        <taxon>Streptophyta</taxon>
        <taxon>Embryophyta</taxon>
        <taxon>Tracheophyta</taxon>
        <taxon>Spermatophyta</taxon>
        <taxon>Magnoliopsida</taxon>
        <taxon>eudicotyledons</taxon>
        <taxon>Gunneridae</taxon>
        <taxon>Pentapetalae</taxon>
        <taxon>rosids</taxon>
        <taxon>malvids</taxon>
        <taxon>Brassicales</taxon>
        <taxon>Brassicaceae</taxon>
        <taxon>Eutremeae</taxon>
        <taxon>Eutrema</taxon>
    </lineage>
</organism>
<dbReference type="GO" id="GO:0003677">
    <property type="term" value="F:DNA binding"/>
    <property type="evidence" value="ECO:0007669"/>
    <property type="project" value="UniProtKB-KW"/>
</dbReference>
<reference evidence="10 11" key="1">
    <citation type="journal article" date="2013" name="Front. Plant Sci.">
        <title>The Reference Genome of the Halophytic Plant Eutrema salsugineum.</title>
        <authorList>
            <person name="Yang R."/>
            <person name="Jarvis D.E."/>
            <person name="Chen H."/>
            <person name="Beilstein M.A."/>
            <person name="Grimwood J."/>
            <person name="Jenkins J."/>
            <person name="Shu S."/>
            <person name="Prochnik S."/>
            <person name="Xin M."/>
            <person name="Ma C."/>
            <person name="Schmutz J."/>
            <person name="Wing R.A."/>
            <person name="Mitchell-Olds T."/>
            <person name="Schumaker K.S."/>
            <person name="Wang X."/>
        </authorList>
    </citation>
    <scope>NUCLEOTIDE SEQUENCE [LARGE SCALE GENOMIC DNA]</scope>
</reference>
<keyword evidence="11" id="KW-1185">Reference proteome</keyword>
<evidence type="ECO:0000259" key="9">
    <source>
        <dbReference type="PROSITE" id="PS51294"/>
    </source>
</evidence>
<dbReference type="Gramene" id="ESQ48986">
    <property type="protein sequence ID" value="ESQ48986"/>
    <property type="gene ID" value="EUTSA_v10022186mg"/>
</dbReference>
<comment type="subcellular location">
    <subcellularLocation>
        <location evidence="1">Nucleus</location>
    </subcellularLocation>
</comment>
<evidence type="ECO:0000256" key="6">
    <source>
        <dbReference type="SAM" id="MobiDB-lite"/>
    </source>
</evidence>
<dbReference type="PROSITE" id="PS51293">
    <property type="entry name" value="SANT"/>
    <property type="match status" value="1"/>
</dbReference>
<keyword evidence="2" id="KW-0805">Transcription regulation</keyword>
<dbReference type="NCBIfam" id="TIGR01557">
    <property type="entry name" value="myb_SHAQKYF"/>
    <property type="match status" value="1"/>
</dbReference>
<sequence>MASRQWTRVDDKKVEEALLRFPDHTPHRLEVIADYLQFPLKDVMYYYDALVHDIDLIESGRVSVPVYPDNSGGISSQSNVEKDRKRGLPWSEEEHGNFLKGLQHFKKGDWKEISRVYVKTRTATQVASHAQKYFLRQNLESKAKKRSSIHDITSVPAKDETVPAGSDLDSSKDQPLTADLDSTKDQPHTGDLDSTKDQPHTADLDSVMPHIGDLDSTKDQQHIGDLDSTKNQPHIGDLDMPHTGDLDSMMPHIGDLDSMMPHIGDFDSMMGQPHIGDLDSLMNQPYFGDLDSMMRQPLSGDLDSMMNQPHIDSMMGKPHIG</sequence>
<evidence type="ECO:0000256" key="3">
    <source>
        <dbReference type="ARBA" id="ARBA00023125"/>
    </source>
</evidence>
<accession>V4NQW2</accession>
<keyword evidence="4" id="KW-0804">Transcription</keyword>
<protein>
    <submittedName>
        <fullName evidence="10">Uncharacterized protein</fullName>
    </submittedName>
</protein>
<dbReference type="AlphaFoldDB" id="V4NQW2"/>
<evidence type="ECO:0000259" key="8">
    <source>
        <dbReference type="PROSITE" id="PS51293"/>
    </source>
</evidence>
<dbReference type="GO" id="GO:0010468">
    <property type="term" value="P:regulation of gene expression"/>
    <property type="evidence" value="ECO:0007669"/>
    <property type="project" value="UniProtKB-ARBA"/>
</dbReference>
<dbReference type="GO" id="GO:0005634">
    <property type="term" value="C:nucleus"/>
    <property type="evidence" value="ECO:0007669"/>
    <property type="project" value="UniProtKB-SubCell"/>
</dbReference>
<keyword evidence="5" id="KW-0539">Nucleus</keyword>
<dbReference type="FunFam" id="1.10.10.60:FF:000009">
    <property type="entry name" value="transcription factor MYB1R1"/>
    <property type="match status" value="1"/>
</dbReference>
<evidence type="ECO:0000313" key="10">
    <source>
        <dbReference type="EMBL" id="ESQ48986.1"/>
    </source>
</evidence>
<evidence type="ECO:0000313" key="11">
    <source>
        <dbReference type="Proteomes" id="UP000030689"/>
    </source>
</evidence>
<feature type="compositionally biased region" description="Basic and acidic residues" evidence="6">
    <location>
        <begin position="181"/>
        <end position="203"/>
    </location>
</feature>
<feature type="domain" description="HTH myb-type" evidence="9">
    <location>
        <begin position="82"/>
        <end position="138"/>
    </location>
</feature>
<feature type="domain" description="Myb-like" evidence="7">
    <location>
        <begin position="82"/>
        <end position="134"/>
    </location>
</feature>
<evidence type="ECO:0000259" key="7">
    <source>
        <dbReference type="PROSITE" id="PS50090"/>
    </source>
</evidence>
<keyword evidence="3" id="KW-0238">DNA-binding</keyword>
<dbReference type="InterPro" id="IPR017884">
    <property type="entry name" value="SANT_dom"/>
</dbReference>
<dbReference type="Proteomes" id="UP000030689">
    <property type="component" value="Unassembled WGS sequence"/>
</dbReference>
<dbReference type="STRING" id="72664.V4NQW2"/>
<dbReference type="SUPFAM" id="SSF46689">
    <property type="entry name" value="Homeodomain-like"/>
    <property type="match status" value="1"/>
</dbReference>
<dbReference type="Gene3D" id="1.10.10.60">
    <property type="entry name" value="Homeodomain-like"/>
    <property type="match status" value="2"/>
</dbReference>
<proteinExistence type="predicted"/>
<dbReference type="InterPro" id="IPR009057">
    <property type="entry name" value="Homeodomain-like_sf"/>
</dbReference>
<dbReference type="PROSITE" id="PS50090">
    <property type="entry name" value="MYB_LIKE"/>
    <property type="match status" value="1"/>
</dbReference>
<name>V4NQW2_EUTSA</name>
<dbReference type="InterPro" id="IPR001005">
    <property type="entry name" value="SANT/Myb"/>
</dbReference>
<evidence type="ECO:0000256" key="4">
    <source>
        <dbReference type="ARBA" id="ARBA00023163"/>
    </source>
</evidence>
<dbReference type="InterPro" id="IPR017930">
    <property type="entry name" value="Myb_dom"/>
</dbReference>
<dbReference type="Pfam" id="PF00249">
    <property type="entry name" value="Myb_DNA-binding"/>
    <property type="match status" value="1"/>
</dbReference>
<dbReference type="CDD" id="cd00167">
    <property type="entry name" value="SANT"/>
    <property type="match status" value="1"/>
</dbReference>
<gene>
    <name evidence="10" type="ORF">EUTSA_v10022186mg</name>
</gene>
<dbReference type="KEGG" id="eus:EUTSA_v10022186mg"/>
<evidence type="ECO:0000256" key="2">
    <source>
        <dbReference type="ARBA" id="ARBA00023015"/>
    </source>
</evidence>
<evidence type="ECO:0000256" key="1">
    <source>
        <dbReference type="ARBA" id="ARBA00004123"/>
    </source>
</evidence>
<dbReference type="EMBL" id="KI517408">
    <property type="protein sequence ID" value="ESQ48986.1"/>
    <property type="molecule type" value="Genomic_DNA"/>
</dbReference>
<dbReference type="PROSITE" id="PS51294">
    <property type="entry name" value="HTH_MYB"/>
    <property type="match status" value="1"/>
</dbReference>
<dbReference type="PANTHER" id="PTHR44042">
    <property type="entry name" value="DUPLICATED HOMEODOMAIN-LIKE SUPERFAMILY PROTEIN-RELATED"/>
    <property type="match status" value="1"/>
</dbReference>